<sequence length="323" mass="35802">MQFFSKTMLALSLLGSLASSSPIATPSLVTRAISETSLIPHATHGVGHNDTHPAAHRVGYHCTHHTTHKGGHRCTHHATHKCGPHCPHHAKHDYVGHSDNEKALTLQHGMAMELVPVSNVCTGHEYCEKNIQDKKFLSGDLNKALKNVTVSMEQVEASPLIIRVTVTNNSTGPITFWKDLSPLSSYALDLGYFHVQSGIDGVKFGERTRAEAHGYRPDSYSDLIEVGAGAWARTNITLPRDTDTPEAETWLKMLEMGGNATVRMSGNWYGIWAASKEKVMATDMEYSQYGFNFWNDLYIPWEATFSEESAKYSPVWGMGLYLE</sequence>
<proteinExistence type="predicted"/>
<dbReference type="EMBL" id="JAGMUX010000005">
    <property type="protein sequence ID" value="KAH7258970.1"/>
    <property type="molecule type" value="Genomic_DNA"/>
</dbReference>
<feature type="signal peptide" evidence="1">
    <location>
        <begin position="1"/>
        <end position="20"/>
    </location>
</feature>
<dbReference type="RefSeq" id="XP_046051678.1">
    <property type="nucleotide sequence ID" value="XM_046199036.1"/>
</dbReference>
<keyword evidence="3" id="KW-1185">Reference proteome</keyword>
<evidence type="ECO:0000313" key="3">
    <source>
        <dbReference type="Proteomes" id="UP000720189"/>
    </source>
</evidence>
<organism evidence="2 3">
    <name type="scientific">Fusarium redolens</name>
    <dbReference type="NCBI Taxonomy" id="48865"/>
    <lineage>
        <taxon>Eukaryota</taxon>
        <taxon>Fungi</taxon>
        <taxon>Dikarya</taxon>
        <taxon>Ascomycota</taxon>
        <taxon>Pezizomycotina</taxon>
        <taxon>Sordariomycetes</taxon>
        <taxon>Hypocreomycetidae</taxon>
        <taxon>Hypocreales</taxon>
        <taxon>Nectriaceae</taxon>
        <taxon>Fusarium</taxon>
        <taxon>Fusarium redolens species complex</taxon>
    </lineage>
</organism>
<protein>
    <submittedName>
        <fullName evidence="2">Uncharacterized protein</fullName>
    </submittedName>
</protein>
<name>A0A9P9HJY5_FUSRE</name>
<comment type="caution">
    <text evidence="2">The sequence shown here is derived from an EMBL/GenBank/DDBJ whole genome shotgun (WGS) entry which is preliminary data.</text>
</comment>
<dbReference type="GeneID" id="70228990"/>
<feature type="chain" id="PRO_5040431802" evidence="1">
    <location>
        <begin position="21"/>
        <end position="323"/>
    </location>
</feature>
<accession>A0A9P9HJY5</accession>
<dbReference type="AlphaFoldDB" id="A0A9P9HJY5"/>
<dbReference type="Proteomes" id="UP000720189">
    <property type="component" value="Unassembled WGS sequence"/>
</dbReference>
<reference evidence="2" key="1">
    <citation type="journal article" date="2021" name="Nat. Commun.">
        <title>Genetic determinants of endophytism in the Arabidopsis root mycobiome.</title>
        <authorList>
            <person name="Mesny F."/>
            <person name="Miyauchi S."/>
            <person name="Thiergart T."/>
            <person name="Pickel B."/>
            <person name="Atanasova L."/>
            <person name="Karlsson M."/>
            <person name="Huettel B."/>
            <person name="Barry K.W."/>
            <person name="Haridas S."/>
            <person name="Chen C."/>
            <person name="Bauer D."/>
            <person name="Andreopoulos W."/>
            <person name="Pangilinan J."/>
            <person name="LaButti K."/>
            <person name="Riley R."/>
            <person name="Lipzen A."/>
            <person name="Clum A."/>
            <person name="Drula E."/>
            <person name="Henrissat B."/>
            <person name="Kohler A."/>
            <person name="Grigoriev I.V."/>
            <person name="Martin F.M."/>
            <person name="Hacquard S."/>
        </authorList>
    </citation>
    <scope>NUCLEOTIDE SEQUENCE</scope>
    <source>
        <strain evidence="2">MPI-CAGE-AT-0023</strain>
    </source>
</reference>
<dbReference type="OrthoDB" id="5104749at2759"/>
<gene>
    <name evidence="2" type="ORF">BKA55DRAFT_687259</name>
</gene>
<keyword evidence="1" id="KW-0732">Signal</keyword>
<evidence type="ECO:0000313" key="2">
    <source>
        <dbReference type="EMBL" id="KAH7258970.1"/>
    </source>
</evidence>
<evidence type="ECO:0000256" key="1">
    <source>
        <dbReference type="SAM" id="SignalP"/>
    </source>
</evidence>